<dbReference type="EMBL" id="GBRH01276729">
    <property type="protein sequence ID" value="JAD21166.1"/>
    <property type="molecule type" value="Transcribed_RNA"/>
</dbReference>
<name>A0A0A8Y5B6_ARUDO</name>
<reference evidence="1" key="2">
    <citation type="journal article" date="2015" name="Data Brief">
        <title>Shoot transcriptome of the giant reed, Arundo donax.</title>
        <authorList>
            <person name="Barrero R.A."/>
            <person name="Guerrero F.D."/>
            <person name="Moolhuijzen P."/>
            <person name="Goolsby J.A."/>
            <person name="Tidwell J."/>
            <person name="Bellgard S.E."/>
            <person name="Bellgard M.I."/>
        </authorList>
    </citation>
    <scope>NUCLEOTIDE SEQUENCE</scope>
    <source>
        <tissue evidence="1">Shoot tissue taken approximately 20 cm above the soil surface</tissue>
    </source>
</reference>
<sequence length="22" mass="2515">MRQVLVPHGSYIHSDQNFSLGE</sequence>
<accession>A0A0A8Y5B6</accession>
<reference evidence="1" key="1">
    <citation type="submission" date="2014-09" db="EMBL/GenBank/DDBJ databases">
        <authorList>
            <person name="Magalhaes I.L.F."/>
            <person name="Oliveira U."/>
            <person name="Santos F.R."/>
            <person name="Vidigal T.H.D.A."/>
            <person name="Brescovit A.D."/>
            <person name="Santos A.J."/>
        </authorList>
    </citation>
    <scope>NUCLEOTIDE SEQUENCE</scope>
    <source>
        <tissue evidence="1">Shoot tissue taken approximately 20 cm above the soil surface</tissue>
    </source>
</reference>
<evidence type="ECO:0000313" key="1">
    <source>
        <dbReference type="EMBL" id="JAD21166.1"/>
    </source>
</evidence>
<organism evidence="1">
    <name type="scientific">Arundo donax</name>
    <name type="common">Giant reed</name>
    <name type="synonym">Donax arundinaceus</name>
    <dbReference type="NCBI Taxonomy" id="35708"/>
    <lineage>
        <taxon>Eukaryota</taxon>
        <taxon>Viridiplantae</taxon>
        <taxon>Streptophyta</taxon>
        <taxon>Embryophyta</taxon>
        <taxon>Tracheophyta</taxon>
        <taxon>Spermatophyta</taxon>
        <taxon>Magnoliopsida</taxon>
        <taxon>Liliopsida</taxon>
        <taxon>Poales</taxon>
        <taxon>Poaceae</taxon>
        <taxon>PACMAD clade</taxon>
        <taxon>Arundinoideae</taxon>
        <taxon>Arundineae</taxon>
        <taxon>Arundo</taxon>
    </lineage>
</organism>
<protein>
    <submittedName>
        <fullName evidence="1">Uncharacterized protein</fullName>
    </submittedName>
</protein>
<proteinExistence type="predicted"/>
<dbReference type="AlphaFoldDB" id="A0A0A8Y5B6"/>